<reference evidence="10" key="1">
    <citation type="submission" date="2020-01" db="EMBL/GenBank/DDBJ databases">
        <title>Draft genome sequence of the Termite Coptotermes fromosanus.</title>
        <authorList>
            <person name="Itakura S."/>
            <person name="Yosikawa Y."/>
            <person name="Umezawa K."/>
        </authorList>
    </citation>
    <scope>NUCLEOTIDE SEQUENCE [LARGE SCALE GENOMIC DNA]</scope>
</reference>
<accession>A0A6L2Q4Z1</accession>
<dbReference type="InterPro" id="IPR028082">
    <property type="entry name" value="Peripla_BP_I"/>
</dbReference>
<feature type="non-terminal residue" evidence="9">
    <location>
        <position position="532"/>
    </location>
</feature>
<keyword evidence="7" id="KW-0732">Signal</keyword>
<dbReference type="InterPro" id="IPR000337">
    <property type="entry name" value="GPCR_3"/>
</dbReference>
<keyword evidence="5" id="KW-0675">Receptor</keyword>
<feature type="signal peptide" evidence="7">
    <location>
        <begin position="1"/>
        <end position="18"/>
    </location>
</feature>
<comment type="caution">
    <text evidence="9">The sequence shown here is derived from an EMBL/GenBank/DDBJ whole genome shotgun (WGS) entry which is preliminary data.</text>
</comment>
<evidence type="ECO:0000256" key="2">
    <source>
        <dbReference type="ARBA" id="ARBA00022692"/>
    </source>
</evidence>
<keyword evidence="4" id="KW-0472">Membrane</keyword>
<dbReference type="EMBL" id="BLKM01000729">
    <property type="protein sequence ID" value="GFG37875.1"/>
    <property type="molecule type" value="Genomic_DNA"/>
</dbReference>
<dbReference type="Proteomes" id="UP000502823">
    <property type="component" value="Unassembled WGS sequence"/>
</dbReference>
<dbReference type="GO" id="GO:0016020">
    <property type="term" value="C:membrane"/>
    <property type="evidence" value="ECO:0007669"/>
    <property type="project" value="UniProtKB-SubCell"/>
</dbReference>
<dbReference type="SUPFAM" id="SSF53822">
    <property type="entry name" value="Periplasmic binding protein-like I"/>
    <property type="match status" value="1"/>
</dbReference>
<dbReference type="CDD" id="cd06362">
    <property type="entry name" value="PBP1_mGluR"/>
    <property type="match status" value="1"/>
</dbReference>
<evidence type="ECO:0000256" key="4">
    <source>
        <dbReference type="ARBA" id="ARBA00023136"/>
    </source>
</evidence>
<keyword evidence="3" id="KW-1133">Transmembrane helix</keyword>
<dbReference type="PANTHER" id="PTHR24060">
    <property type="entry name" value="METABOTROPIC GLUTAMATE RECEPTOR"/>
    <property type="match status" value="1"/>
</dbReference>
<dbReference type="InParanoid" id="A0A6L2Q4Z1"/>
<keyword evidence="2" id="KW-0812">Transmembrane</keyword>
<keyword evidence="6" id="KW-0325">Glycoprotein</keyword>
<dbReference type="InterPro" id="IPR050726">
    <property type="entry name" value="mGluR"/>
</dbReference>
<keyword evidence="10" id="KW-1185">Reference proteome</keyword>
<gene>
    <name evidence="9" type="ORF">Cfor_07365</name>
</gene>
<dbReference type="InterPro" id="IPR001828">
    <property type="entry name" value="ANF_lig-bd_rcpt"/>
</dbReference>
<dbReference type="FunFam" id="3.40.50.2300:FF:000145">
    <property type="entry name" value="Glutamate receptor, metabotropic"/>
    <property type="match status" value="1"/>
</dbReference>
<evidence type="ECO:0000256" key="5">
    <source>
        <dbReference type="ARBA" id="ARBA00023170"/>
    </source>
</evidence>
<evidence type="ECO:0000256" key="6">
    <source>
        <dbReference type="ARBA" id="ARBA00023180"/>
    </source>
</evidence>
<dbReference type="Pfam" id="PF01094">
    <property type="entry name" value="ANF_receptor"/>
    <property type="match status" value="1"/>
</dbReference>
<feature type="chain" id="PRO_5027086366" description="Receptor ligand binding region domain-containing protein" evidence="7">
    <location>
        <begin position="19"/>
        <end position="532"/>
    </location>
</feature>
<feature type="domain" description="Receptor ligand binding region" evidence="8">
    <location>
        <begin position="59"/>
        <end position="516"/>
    </location>
</feature>
<organism evidence="9 10">
    <name type="scientific">Coptotermes formosanus</name>
    <name type="common">Formosan subterranean termite</name>
    <dbReference type="NCBI Taxonomy" id="36987"/>
    <lineage>
        <taxon>Eukaryota</taxon>
        <taxon>Metazoa</taxon>
        <taxon>Ecdysozoa</taxon>
        <taxon>Arthropoda</taxon>
        <taxon>Hexapoda</taxon>
        <taxon>Insecta</taxon>
        <taxon>Pterygota</taxon>
        <taxon>Neoptera</taxon>
        <taxon>Polyneoptera</taxon>
        <taxon>Dictyoptera</taxon>
        <taxon>Blattodea</taxon>
        <taxon>Blattoidea</taxon>
        <taxon>Termitoidae</taxon>
        <taxon>Rhinotermitidae</taxon>
        <taxon>Coptotermes</taxon>
    </lineage>
</organism>
<dbReference type="PRINTS" id="PR00248">
    <property type="entry name" value="GPCRMGR"/>
</dbReference>
<dbReference type="Gene3D" id="3.40.50.2300">
    <property type="match status" value="2"/>
</dbReference>
<dbReference type="AlphaFoldDB" id="A0A6L2Q4Z1"/>
<evidence type="ECO:0000259" key="8">
    <source>
        <dbReference type="Pfam" id="PF01094"/>
    </source>
</evidence>
<comment type="subcellular location">
    <subcellularLocation>
        <location evidence="1">Membrane</location>
        <topology evidence="1">Multi-pass membrane protein</topology>
    </subcellularLocation>
</comment>
<evidence type="ECO:0000256" key="7">
    <source>
        <dbReference type="SAM" id="SignalP"/>
    </source>
</evidence>
<proteinExistence type="predicted"/>
<name>A0A6L2Q4Z1_COPFO</name>
<sequence length="532" mass="59415">MFLVRLAAWLGLLASSLSVSRKYLNYTGDIMLGALFPIHHKGSGRADCGKIQLEDGVQPLEAMLYTLEQINKDPNLLPGIKLGMIAFDSCDSPVYGLEQALDFVKGFIAHFNEFHEREFQCQDGSTPKFRGGGFDHVVAVIGAQSSSVTIQVATMLRLFRVPQISYMATSPSLSDPDRFPYFFRTVPSDVNQAHAMLEILRQFNWTYVSVVHSNNEYGNHGFEILSSLASKYNVCFTAAQRVDKEDFRDTDYDSVLHNIINKTDVRVVVVFADKSMTQKLMDAAGRLGIVGRFVWILCDAWSATSNHRGVDIILKESKAGNSPTDVQNDDSVLEGALAVQPLSRNLAGFDTYFKSLGHNHSAVNPWFEESLTEYCKKQHSGSRYRLPSMPDGVTTELPEDEIITSTDMSTDSAAGTTITKTPELCEWGRGRGYRQQRYLHFVRDAVYAVAQALHNLHAELCGTGITGVCKAMEHIDGDVLRTYLANVTFNDEGGRPFIFINGRDGPPRYSILNFQRDSNGHRYHWKVVGNYT</sequence>
<dbReference type="GO" id="GO:0004930">
    <property type="term" value="F:G protein-coupled receptor activity"/>
    <property type="evidence" value="ECO:0007669"/>
    <property type="project" value="InterPro"/>
</dbReference>
<protein>
    <recommendedName>
        <fullName evidence="8">Receptor ligand binding region domain-containing protein</fullName>
    </recommendedName>
</protein>
<evidence type="ECO:0000313" key="9">
    <source>
        <dbReference type="EMBL" id="GFG37875.1"/>
    </source>
</evidence>
<dbReference type="OrthoDB" id="425344at2759"/>
<evidence type="ECO:0000313" key="10">
    <source>
        <dbReference type="Proteomes" id="UP000502823"/>
    </source>
</evidence>
<evidence type="ECO:0000256" key="1">
    <source>
        <dbReference type="ARBA" id="ARBA00004141"/>
    </source>
</evidence>
<evidence type="ECO:0000256" key="3">
    <source>
        <dbReference type="ARBA" id="ARBA00022989"/>
    </source>
</evidence>